<dbReference type="PANTHER" id="PTHR12110">
    <property type="entry name" value="HYDROXYPYRUVATE ISOMERASE"/>
    <property type="match status" value="1"/>
</dbReference>
<name>A0A916K1A1_9BACL</name>
<reference evidence="2" key="1">
    <citation type="submission" date="2021-06" db="EMBL/GenBank/DDBJ databases">
        <authorList>
            <person name="Criscuolo A."/>
        </authorList>
    </citation>
    <scope>NUCLEOTIDE SEQUENCE</scope>
    <source>
        <strain evidence="2">CIP111600</strain>
    </source>
</reference>
<evidence type="ECO:0000313" key="2">
    <source>
        <dbReference type="EMBL" id="CAG7619700.1"/>
    </source>
</evidence>
<evidence type="ECO:0000259" key="1">
    <source>
        <dbReference type="Pfam" id="PF01261"/>
    </source>
</evidence>
<keyword evidence="3" id="KW-1185">Reference proteome</keyword>
<dbReference type="InterPro" id="IPR013022">
    <property type="entry name" value="Xyl_isomerase-like_TIM-brl"/>
</dbReference>
<dbReference type="EMBL" id="CAJVAS010000007">
    <property type="protein sequence ID" value="CAG7619700.1"/>
    <property type="molecule type" value="Genomic_DNA"/>
</dbReference>
<evidence type="ECO:0000313" key="3">
    <source>
        <dbReference type="Proteomes" id="UP000693672"/>
    </source>
</evidence>
<dbReference type="RefSeq" id="WP_218092009.1">
    <property type="nucleotide sequence ID" value="NZ_CAJVAS010000007.1"/>
</dbReference>
<proteinExistence type="predicted"/>
<protein>
    <recommendedName>
        <fullName evidence="1">Xylose isomerase-like TIM barrel domain-containing protein</fullName>
    </recommendedName>
</protein>
<feature type="domain" description="Xylose isomerase-like TIM barrel" evidence="1">
    <location>
        <begin position="23"/>
        <end position="271"/>
    </location>
</feature>
<organism evidence="2 3">
    <name type="scientific">Paenibacillus solanacearum</name>
    <dbReference type="NCBI Taxonomy" id="2048548"/>
    <lineage>
        <taxon>Bacteria</taxon>
        <taxon>Bacillati</taxon>
        <taxon>Bacillota</taxon>
        <taxon>Bacilli</taxon>
        <taxon>Bacillales</taxon>
        <taxon>Paenibacillaceae</taxon>
        <taxon>Paenibacillus</taxon>
    </lineage>
</organism>
<accession>A0A916K1A1</accession>
<comment type="caution">
    <text evidence="2">The sequence shown here is derived from an EMBL/GenBank/DDBJ whole genome shotgun (WGS) entry which is preliminary data.</text>
</comment>
<sequence>MKQMTTSLFPKFFQSCSADELAELAQECGFEAVDLVVRDGYWVTPQRMAEEAPAFIRTMQRHHVNVTFATTGYSPEMLSEDDTPLRVMADNGITSFRMSYFTYQAGEDLMAQMEQARMQMQRMAELCEKFGVKAVYQLHHGDRMLIQHAYEALALVNGMRSEYIGIMLDPGNQFHEGSDNWNKAIAGLGSYTAAVGVKDGAYRFRPEDAAAPNKGWSKVWTPCQEGVTNWHVIVKALRKANFGGVFNFQPFYHSASLDLLIPALKEEVRYMTKVLEQTEAANEAV</sequence>
<gene>
    <name evidence="2" type="ORF">PAESOLCIP111_02232</name>
</gene>
<dbReference type="AlphaFoldDB" id="A0A916K1A1"/>
<dbReference type="Pfam" id="PF01261">
    <property type="entry name" value="AP_endonuc_2"/>
    <property type="match status" value="1"/>
</dbReference>
<dbReference type="Proteomes" id="UP000693672">
    <property type="component" value="Unassembled WGS sequence"/>
</dbReference>
<dbReference type="InterPro" id="IPR050312">
    <property type="entry name" value="IolE/XylAMocC-like"/>
</dbReference>